<evidence type="ECO:0000313" key="4">
    <source>
        <dbReference type="EMBL" id="SHO47563.1"/>
    </source>
</evidence>
<dbReference type="SMART" id="SM00382">
    <property type="entry name" value="AAA"/>
    <property type="match status" value="2"/>
</dbReference>
<dbReference type="SUPFAM" id="SSF52540">
    <property type="entry name" value="P-loop containing nucleoside triphosphate hydrolases"/>
    <property type="match status" value="2"/>
</dbReference>
<keyword evidence="4" id="KW-0762">Sugar transport</keyword>
<dbReference type="EMBL" id="FRFE01000007">
    <property type="protein sequence ID" value="SHO47563.1"/>
    <property type="molecule type" value="Genomic_DNA"/>
</dbReference>
<dbReference type="RefSeq" id="WP_073613220.1">
    <property type="nucleotide sequence ID" value="NZ_FRFE01000007.1"/>
</dbReference>
<gene>
    <name evidence="4" type="ORF">SAMN02745220_01918</name>
</gene>
<dbReference type="GO" id="GO:0005524">
    <property type="term" value="F:ATP binding"/>
    <property type="evidence" value="ECO:0007669"/>
    <property type="project" value="UniProtKB-KW"/>
</dbReference>
<dbReference type="InterPro" id="IPR050107">
    <property type="entry name" value="ABC_carbohydrate_import_ATPase"/>
</dbReference>
<dbReference type="InterPro" id="IPR027417">
    <property type="entry name" value="P-loop_NTPase"/>
</dbReference>
<organism evidence="4 5">
    <name type="scientific">Desulfopila aestuarii DSM 18488</name>
    <dbReference type="NCBI Taxonomy" id="1121416"/>
    <lineage>
        <taxon>Bacteria</taxon>
        <taxon>Pseudomonadati</taxon>
        <taxon>Thermodesulfobacteriota</taxon>
        <taxon>Desulfobulbia</taxon>
        <taxon>Desulfobulbales</taxon>
        <taxon>Desulfocapsaceae</taxon>
        <taxon>Desulfopila</taxon>
    </lineage>
</organism>
<dbReference type="PANTHER" id="PTHR43790">
    <property type="entry name" value="CARBOHYDRATE TRANSPORT ATP-BINDING PROTEIN MG119-RELATED"/>
    <property type="match status" value="1"/>
</dbReference>
<proteinExistence type="predicted"/>
<feature type="domain" description="ABC transporter" evidence="3">
    <location>
        <begin position="2"/>
        <end position="232"/>
    </location>
</feature>
<reference evidence="4 5" key="1">
    <citation type="submission" date="2016-12" db="EMBL/GenBank/DDBJ databases">
        <authorList>
            <person name="Song W.-J."/>
            <person name="Kurnit D.M."/>
        </authorList>
    </citation>
    <scope>NUCLEOTIDE SEQUENCE [LARGE SCALE GENOMIC DNA]</scope>
    <source>
        <strain evidence="4 5">DSM 18488</strain>
    </source>
</reference>
<dbReference type="InterPro" id="IPR003439">
    <property type="entry name" value="ABC_transporter-like_ATP-bd"/>
</dbReference>
<keyword evidence="4" id="KW-0813">Transport</keyword>
<sequence>MLEIIEITKHFGPVQALKGVTLTARPGSIHGIVGENGAGKSTLMKIVTGYQSRTDGTIRLDGQDMAMASPREAAESGIGMLYQEPLDFPQLSVLDNFIAGADAFEPDVQKAVLASLQVGFGFHLDPRQKMQELTVGERQQLELLRLIRNGARILILDEPTTGISTRQKSQLFSALKKLREDGATILLVSHKIDEIEQLCDEVTVLRAGLTVAWQQQPFDRRKLLSAMFDTVPQQNDTAPKVATSVPGKSVLVFDEVHSSVGRSGMKGITITIGAGEIVGLAGVDGSGQSVFLKAAYGLLAPEQGNVTTLGRIPGPEYGSTKNEKVFLPSDRLSEALFPGLSIREHHLLAGETPQFLARNSGISQTQQAIATASIRGSVNTQVEDLSGGNQQRLLLSLIPPQTQLILMENPTRGLDVQSAAWTWRYLRERLHPEGAIVFASPELEEILSQATRVLAFYNGKILLDKKTSETSQEEISLAITGQLNRP</sequence>
<dbReference type="Gene3D" id="3.40.50.300">
    <property type="entry name" value="P-loop containing nucleotide triphosphate hydrolases"/>
    <property type="match status" value="2"/>
</dbReference>
<evidence type="ECO:0000259" key="3">
    <source>
        <dbReference type="PROSITE" id="PS50893"/>
    </source>
</evidence>
<feature type="domain" description="ABC transporter" evidence="3">
    <location>
        <begin position="250"/>
        <end position="483"/>
    </location>
</feature>
<dbReference type="InterPro" id="IPR003593">
    <property type="entry name" value="AAA+_ATPase"/>
</dbReference>
<dbReference type="AlphaFoldDB" id="A0A1M7Y577"/>
<name>A0A1M7Y577_9BACT</name>
<dbReference type="PROSITE" id="PS50893">
    <property type="entry name" value="ABC_TRANSPORTER_2"/>
    <property type="match status" value="2"/>
</dbReference>
<accession>A0A1M7Y577</accession>
<dbReference type="OrthoDB" id="9809450at2"/>
<evidence type="ECO:0000313" key="5">
    <source>
        <dbReference type="Proteomes" id="UP000184603"/>
    </source>
</evidence>
<dbReference type="GO" id="GO:0016887">
    <property type="term" value="F:ATP hydrolysis activity"/>
    <property type="evidence" value="ECO:0007669"/>
    <property type="project" value="InterPro"/>
</dbReference>
<evidence type="ECO:0000256" key="1">
    <source>
        <dbReference type="ARBA" id="ARBA00022741"/>
    </source>
</evidence>
<dbReference type="CDD" id="cd03216">
    <property type="entry name" value="ABC_Carb_Monos_I"/>
    <property type="match status" value="1"/>
</dbReference>
<keyword evidence="2 4" id="KW-0067">ATP-binding</keyword>
<dbReference type="Proteomes" id="UP000184603">
    <property type="component" value="Unassembled WGS sequence"/>
</dbReference>
<dbReference type="STRING" id="1121416.SAMN02745220_01918"/>
<keyword evidence="5" id="KW-1185">Reference proteome</keyword>
<keyword evidence="1" id="KW-0547">Nucleotide-binding</keyword>
<dbReference type="PANTHER" id="PTHR43790:SF4">
    <property type="entry name" value="GUANOSINE IMPORT ATP-BINDING PROTEIN NUPO"/>
    <property type="match status" value="1"/>
</dbReference>
<evidence type="ECO:0000256" key="2">
    <source>
        <dbReference type="ARBA" id="ARBA00022840"/>
    </source>
</evidence>
<protein>
    <submittedName>
        <fullName evidence="4">Simple sugar transport system ATP-binding protein</fullName>
    </submittedName>
</protein>
<dbReference type="Pfam" id="PF00005">
    <property type="entry name" value="ABC_tran"/>
    <property type="match status" value="2"/>
</dbReference>